<dbReference type="Gene3D" id="1.10.10.10">
    <property type="entry name" value="Winged helix-like DNA-binding domain superfamily/Winged helix DNA-binding domain"/>
    <property type="match status" value="1"/>
</dbReference>
<dbReference type="SUPFAM" id="SSF46785">
    <property type="entry name" value="Winged helix' DNA-binding domain"/>
    <property type="match status" value="1"/>
</dbReference>
<evidence type="ECO:0000256" key="3">
    <source>
        <dbReference type="ARBA" id="ARBA00023163"/>
    </source>
</evidence>
<proteinExistence type="predicted"/>
<keyword evidence="1" id="KW-0805">Transcription regulation</keyword>
<dbReference type="InterPro" id="IPR052526">
    <property type="entry name" value="HTH-type_Bedaq_tolerance"/>
</dbReference>
<comment type="caution">
    <text evidence="5">The sequence shown here is derived from an EMBL/GenBank/DDBJ whole genome shotgun (WGS) entry which is preliminary data.</text>
</comment>
<protein>
    <recommendedName>
        <fullName evidence="4">HTH marR-type domain-containing protein</fullName>
    </recommendedName>
</protein>
<feature type="domain" description="HTH marR-type" evidence="4">
    <location>
        <begin position="12"/>
        <end position="147"/>
    </location>
</feature>
<dbReference type="SMART" id="SM00347">
    <property type="entry name" value="HTH_MARR"/>
    <property type="match status" value="1"/>
</dbReference>
<dbReference type="InterPro" id="IPR000835">
    <property type="entry name" value="HTH_MarR-typ"/>
</dbReference>
<sequence>MRLTEEIETEEIEDVGTGLRQAITRLYSRFRSERVEGEVPDAALLVLLVLDKRERMSLTDLADAAKVTLGSMSQTIRRLEQLGFLAKSRGTEDRRKVMFTLTHEGRVAVMASRRHRRDWLNARLAELTPAERDDIARITPLLRRIADS</sequence>
<dbReference type="PANTHER" id="PTHR39515:SF2">
    <property type="entry name" value="HTH-TYPE TRANSCRIPTIONAL REGULATOR RV0880"/>
    <property type="match status" value="1"/>
</dbReference>
<accession>A0A917W4K6</accession>
<dbReference type="InterPro" id="IPR023187">
    <property type="entry name" value="Tscrpt_reg_MarR-type_CS"/>
</dbReference>
<keyword evidence="2" id="KW-0238">DNA-binding</keyword>
<dbReference type="PROSITE" id="PS01117">
    <property type="entry name" value="HTH_MARR_1"/>
    <property type="match status" value="1"/>
</dbReference>
<dbReference type="GO" id="GO:0003700">
    <property type="term" value="F:DNA-binding transcription factor activity"/>
    <property type="evidence" value="ECO:0007669"/>
    <property type="project" value="InterPro"/>
</dbReference>
<evidence type="ECO:0000256" key="2">
    <source>
        <dbReference type="ARBA" id="ARBA00023125"/>
    </source>
</evidence>
<organism evidence="5 6">
    <name type="scientific">Microlunatus endophyticus</name>
    <dbReference type="NCBI Taxonomy" id="1716077"/>
    <lineage>
        <taxon>Bacteria</taxon>
        <taxon>Bacillati</taxon>
        <taxon>Actinomycetota</taxon>
        <taxon>Actinomycetes</taxon>
        <taxon>Propionibacteriales</taxon>
        <taxon>Propionibacteriaceae</taxon>
        <taxon>Microlunatus</taxon>
    </lineage>
</organism>
<reference evidence="5" key="1">
    <citation type="journal article" date="2014" name="Int. J. Syst. Evol. Microbiol.">
        <title>Complete genome sequence of Corynebacterium casei LMG S-19264T (=DSM 44701T), isolated from a smear-ripened cheese.</title>
        <authorList>
            <consortium name="US DOE Joint Genome Institute (JGI-PGF)"/>
            <person name="Walter F."/>
            <person name="Albersmeier A."/>
            <person name="Kalinowski J."/>
            <person name="Ruckert C."/>
        </authorList>
    </citation>
    <scope>NUCLEOTIDE SEQUENCE</scope>
    <source>
        <strain evidence="5">CGMCC 4.7306</strain>
    </source>
</reference>
<dbReference type="PANTHER" id="PTHR39515">
    <property type="entry name" value="CONSERVED PROTEIN"/>
    <property type="match status" value="1"/>
</dbReference>
<dbReference type="Proteomes" id="UP000613840">
    <property type="component" value="Unassembled WGS sequence"/>
</dbReference>
<dbReference type="RefSeq" id="WP_188895310.1">
    <property type="nucleotide sequence ID" value="NZ_BMMZ01000004.1"/>
</dbReference>
<name>A0A917W4K6_9ACTN</name>
<evidence type="ECO:0000259" key="4">
    <source>
        <dbReference type="PROSITE" id="PS50995"/>
    </source>
</evidence>
<dbReference type="PROSITE" id="PS50995">
    <property type="entry name" value="HTH_MARR_2"/>
    <property type="match status" value="1"/>
</dbReference>
<dbReference type="EMBL" id="BMMZ01000004">
    <property type="protein sequence ID" value="GGL62810.1"/>
    <property type="molecule type" value="Genomic_DNA"/>
</dbReference>
<dbReference type="GO" id="GO:0003677">
    <property type="term" value="F:DNA binding"/>
    <property type="evidence" value="ECO:0007669"/>
    <property type="project" value="UniProtKB-KW"/>
</dbReference>
<keyword evidence="3" id="KW-0804">Transcription</keyword>
<reference evidence="5" key="2">
    <citation type="submission" date="2020-09" db="EMBL/GenBank/DDBJ databases">
        <authorList>
            <person name="Sun Q."/>
            <person name="Zhou Y."/>
        </authorList>
    </citation>
    <scope>NUCLEOTIDE SEQUENCE</scope>
    <source>
        <strain evidence="5">CGMCC 4.7306</strain>
    </source>
</reference>
<dbReference type="Pfam" id="PF01047">
    <property type="entry name" value="MarR"/>
    <property type="match status" value="1"/>
</dbReference>
<dbReference type="InterPro" id="IPR036388">
    <property type="entry name" value="WH-like_DNA-bd_sf"/>
</dbReference>
<evidence type="ECO:0000313" key="6">
    <source>
        <dbReference type="Proteomes" id="UP000613840"/>
    </source>
</evidence>
<dbReference type="InterPro" id="IPR036390">
    <property type="entry name" value="WH_DNA-bd_sf"/>
</dbReference>
<keyword evidence="6" id="KW-1185">Reference proteome</keyword>
<gene>
    <name evidence="5" type="ORF">GCM10011575_21620</name>
</gene>
<evidence type="ECO:0000313" key="5">
    <source>
        <dbReference type="EMBL" id="GGL62810.1"/>
    </source>
</evidence>
<dbReference type="AlphaFoldDB" id="A0A917W4K6"/>
<evidence type="ECO:0000256" key="1">
    <source>
        <dbReference type="ARBA" id="ARBA00023015"/>
    </source>
</evidence>